<dbReference type="AlphaFoldDB" id="A0AAE3Q8E3"/>
<organism evidence="2 3">
    <name type="scientific">Ferirhizobium litorale</name>
    <dbReference type="NCBI Taxonomy" id="2927786"/>
    <lineage>
        <taxon>Bacteria</taxon>
        <taxon>Pseudomonadati</taxon>
        <taxon>Pseudomonadota</taxon>
        <taxon>Alphaproteobacteria</taxon>
        <taxon>Hyphomicrobiales</taxon>
        <taxon>Rhizobiaceae</taxon>
        <taxon>Ferirhizobium</taxon>
    </lineage>
</organism>
<name>A0AAE3Q8E3_9HYPH</name>
<sequence>MTQFFAKAGLAALIAFGAISATASTAAAQDVGFGFYVGNGGYYQPRPYYPRPVYRPRVCSPGQAIEKARWNGLRRARVAQVGPRRVVVEGTGRYGWGRMVFANVPGCPLIHR</sequence>
<dbReference type="RefSeq" id="WP_311785244.1">
    <property type="nucleotide sequence ID" value="NZ_JALDYY010000001.1"/>
</dbReference>
<evidence type="ECO:0008006" key="4">
    <source>
        <dbReference type="Google" id="ProtNLM"/>
    </source>
</evidence>
<reference evidence="2" key="1">
    <citation type="submission" date="2022-03" db="EMBL/GenBank/DDBJ databases">
        <title>Fererhizobium litorale gen. nov., sp. nov., isolated from sandy sediments of the Sea of Japan seashore.</title>
        <authorList>
            <person name="Romanenko L."/>
            <person name="Kurilenko V."/>
            <person name="Otstavnykh N."/>
            <person name="Svetashev V."/>
            <person name="Tekutyeva L."/>
            <person name="Isaeva M."/>
            <person name="Mikhailov V."/>
        </authorList>
    </citation>
    <scope>NUCLEOTIDE SEQUENCE</scope>
    <source>
        <strain evidence="2">KMM 9576</strain>
    </source>
</reference>
<feature type="signal peptide" evidence="1">
    <location>
        <begin position="1"/>
        <end position="23"/>
    </location>
</feature>
<accession>A0AAE3Q8E3</accession>
<keyword evidence="3" id="KW-1185">Reference proteome</keyword>
<protein>
    <recommendedName>
        <fullName evidence="4">Antifreeze protein</fullName>
    </recommendedName>
</protein>
<gene>
    <name evidence="2" type="ORF">MRS75_03220</name>
</gene>
<proteinExistence type="predicted"/>
<dbReference type="Proteomes" id="UP001161580">
    <property type="component" value="Unassembled WGS sequence"/>
</dbReference>
<comment type="caution">
    <text evidence="2">The sequence shown here is derived from an EMBL/GenBank/DDBJ whole genome shotgun (WGS) entry which is preliminary data.</text>
</comment>
<evidence type="ECO:0000256" key="1">
    <source>
        <dbReference type="SAM" id="SignalP"/>
    </source>
</evidence>
<evidence type="ECO:0000313" key="2">
    <source>
        <dbReference type="EMBL" id="MDI7921092.1"/>
    </source>
</evidence>
<evidence type="ECO:0000313" key="3">
    <source>
        <dbReference type="Proteomes" id="UP001161580"/>
    </source>
</evidence>
<dbReference type="EMBL" id="JALDYZ010000001">
    <property type="protein sequence ID" value="MDI7921092.1"/>
    <property type="molecule type" value="Genomic_DNA"/>
</dbReference>
<feature type="chain" id="PRO_5041921102" description="Antifreeze protein" evidence="1">
    <location>
        <begin position="24"/>
        <end position="112"/>
    </location>
</feature>
<keyword evidence="1" id="KW-0732">Signal</keyword>